<dbReference type="InterPro" id="IPR048283">
    <property type="entry name" value="AdoMetDC-like"/>
</dbReference>
<feature type="signal peptide" evidence="6">
    <location>
        <begin position="1"/>
        <end position="27"/>
    </location>
</feature>
<dbReference type="GO" id="GO:0004014">
    <property type="term" value="F:adenosylmethionine decarboxylase activity"/>
    <property type="evidence" value="ECO:0007669"/>
    <property type="project" value="InterPro"/>
</dbReference>
<dbReference type="GO" id="GO:0006597">
    <property type="term" value="P:spermine biosynthetic process"/>
    <property type="evidence" value="ECO:0007669"/>
    <property type="project" value="TreeGrafter"/>
</dbReference>
<comment type="pathway">
    <text evidence="1">Amine and polyamine biosynthesis; S-adenosylmethioninamine biosynthesis; S-adenosylmethioninamine from S-adenosyl-L-methionine: step 1/1.</text>
</comment>
<protein>
    <recommendedName>
        <fullName evidence="9">S-adenosylmethionine decarboxylase proenzyme</fullName>
    </recommendedName>
</protein>
<dbReference type="EMBL" id="JAJAGQ010000005">
    <property type="protein sequence ID" value="KAJ8563025.1"/>
    <property type="molecule type" value="Genomic_DNA"/>
</dbReference>
<sequence>MRGTPVGASFSLELSFFLIFGQRECSAISYKTESSSAAKMTVNSGIRKILPNSDICGFEFDPCGYSMNSIEGAALSTIHVTPEDGFSYASFEAVGYYLKQTSLGSLVERCWHVSSQTSFVLLCMRMLLASYCKHICSLDVKGYSLAEWIPEEFATGIHKKLDLVNSEEMLPLELCCRSNLSQVDLVTTRSYLNFSCKMRQSCTSL</sequence>
<comment type="caution">
    <text evidence="7">The sequence shown here is derived from an EMBL/GenBank/DDBJ whole genome shotgun (WGS) entry which is preliminary data.</text>
</comment>
<keyword evidence="8" id="KW-1185">Reference proteome</keyword>
<dbReference type="AlphaFoldDB" id="A0A9Q1ML54"/>
<dbReference type="SUPFAM" id="SSF56276">
    <property type="entry name" value="S-adenosylmethionine decarboxylase"/>
    <property type="match status" value="1"/>
</dbReference>
<evidence type="ECO:0000256" key="1">
    <source>
        <dbReference type="ARBA" id="ARBA00004911"/>
    </source>
</evidence>
<gene>
    <name evidence="7" type="ORF">K7X08_031477</name>
</gene>
<dbReference type="PANTHER" id="PTHR11570">
    <property type="entry name" value="S-ADENOSYLMETHIONINE DECARBOXYLASE"/>
    <property type="match status" value="1"/>
</dbReference>
<evidence type="ECO:0000313" key="7">
    <source>
        <dbReference type="EMBL" id="KAJ8563025.1"/>
    </source>
</evidence>
<dbReference type="Pfam" id="PF01536">
    <property type="entry name" value="SAM_decarbox"/>
    <property type="match status" value="1"/>
</dbReference>
<dbReference type="PANTHER" id="PTHR11570:SF20">
    <property type="entry name" value="S-ADENOSYLMETHIONINE DECARBOXYLASE PROENZYME"/>
    <property type="match status" value="1"/>
</dbReference>
<evidence type="ECO:0000313" key="8">
    <source>
        <dbReference type="Proteomes" id="UP001152561"/>
    </source>
</evidence>
<feature type="chain" id="PRO_5040185520" description="S-adenosylmethionine decarboxylase proenzyme" evidence="6">
    <location>
        <begin position="28"/>
        <end position="205"/>
    </location>
</feature>
<dbReference type="GO" id="GO:0008295">
    <property type="term" value="P:spermidine biosynthetic process"/>
    <property type="evidence" value="ECO:0007669"/>
    <property type="project" value="UniProtKB-KW"/>
</dbReference>
<dbReference type="Gene3D" id="3.60.90.10">
    <property type="entry name" value="S-adenosylmethionine decarboxylase"/>
    <property type="match status" value="1"/>
</dbReference>
<name>A0A9Q1ML54_9SOLA</name>
<dbReference type="GO" id="GO:0005829">
    <property type="term" value="C:cytosol"/>
    <property type="evidence" value="ECO:0007669"/>
    <property type="project" value="TreeGrafter"/>
</dbReference>
<reference evidence="8" key="1">
    <citation type="journal article" date="2023" name="Proc. Natl. Acad. Sci. U.S.A.">
        <title>Genomic and structural basis for evolution of tropane alkaloid biosynthesis.</title>
        <authorList>
            <person name="Wanga Y.-J."/>
            <person name="Taina T."/>
            <person name="Yua J.-Y."/>
            <person name="Lia J."/>
            <person name="Xua B."/>
            <person name="Chenc J."/>
            <person name="D'Auriad J.C."/>
            <person name="Huanga J.-P."/>
            <person name="Huanga S.-X."/>
        </authorList>
    </citation>
    <scope>NUCLEOTIDE SEQUENCE [LARGE SCALE GENOMIC DNA]</scope>
    <source>
        <strain evidence="8">cv. KIB-2019</strain>
    </source>
</reference>
<keyword evidence="5" id="KW-0620">Polyamine biosynthesis</keyword>
<organism evidence="7 8">
    <name type="scientific">Anisodus acutangulus</name>
    <dbReference type="NCBI Taxonomy" id="402998"/>
    <lineage>
        <taxon>Eukaryota</taxon>
        <taxon>Viridiplantae</taxon>
        <taxon>Streptophyta</taxon>
        <taxon>Embryophyta</taxon>
        <taxon>Tracheophyta</taxon>
        <taxon>Spermatophyta</taxon>
        <taxon>Magnoliopsida</taxon>
        <taxon>eudicotyledons</taxon>
        <taxon>Gunneridae</taxon>
        <taxon>Pentapetalae</taxon>
        <taxon>asterids</taxon>
        <taxon>lamiids</taxon>
        <taxon>Solanales</taxon>
        <taxon>Solanaceae</taxon>
        <taxon>Solanoideae</taxon>
        <taxon>Hyoscyameae</taxon>
        <taxon>Anisodus</taxon>
    </lineage>
</organism>
<evidence type="ECO:0000256" key="4">
    <source>
        <dbReference type="ARBA" id="ARBA00023066"/>
    </source>
</evidence>
<dbReference type="OrthoDB" id="1068353at2759"/>
<evidence type="ECO:0000256" key="3">
    <source>
        <dbReference type="ARBA" id="ARBA00022813"/>
    </source>
</evidence>
<keyword evidence="3" id="KW-0068">Autocatalytic cleavage</keyword>
<proteinExistence type="inferred from homology"/>
<comment type="similarity">
    <text evidence="2">Belongs to the eukaryotic AdoMetDC family.</text>
</comment>
<keyword evidence="6" id="KW-0732">Signal</keyword>
<evidence type="ECO:0000256" key="2">
    <source>
        <dbReference type="ARBA" id="ARBA00008466"/>
    </source>
</evidence>
<evidence type="ECO:0000256" key="5">
    <source>
        <dbReference type="ARBA" id="ARBA00023115"/>
    </source>
</evidence>
<evidence type="ECO:0000256" key="6">
    <source>
        <dbReference type="SAM" id="SignalP"/>
    </source>
</evidence>
<accession>A0A9Q1ML54</accession>
<dbReference type="Proteomes" id="UP001152561">
    <property type="component" value="Unassembled WGS sequence"/>
</dbReference>
<keyword evidence="4" id="KW-0745">Spermidine biosynthesis</keyword>
<dbReference type="InterPro" id="IPR016067">
    <property type="entry name" value="S-AdoMet_deCO2ase_core"/>
</dbReference>
<evidence type="ECO:0008006" key="9">
    <source>
        <dbReference type="Google" id="ProtNLM"/>
    </source>
</evidence>